<keyword evidence="2" id="KW-1003">Cell membrane</keyword>
<reference evidence="7 8" key="1">
    <citation type="journal article" date="2018" name="Environ. Microbiol.">
        <title>Novel energy conservation strategies and behaviour of Pelotomaculum schinkii driving syntrophic propionate catabolism.</title>
        <authorList>
            <person name="Hidalgo-Ahumada C.A.P."/>
            <person name="Nobu M.K."/>
            <person name="Narihiro T."/>
            <person name="Tamaki H."/>
            <person name="Liu W.T."/>
            <person name="Kamagata Y."/>
            <person name="Stams A.J.M."/>
            <person name="Imachi H."/>
            <person name="Sousa D.Z."/>
        </authorList>
    </citation>
    <scope>NUCLEOTIDE SEQUENCE [LARGE SCALE GENOMIC DNA]</scope>
    <source>
        <strain evidence="7 8">MGP</strain>
    </source>
</reference>
<protein>
    <recommendedName>
        <fullName evidence="9">Threonine efflux protein</fullName>
    </recommendedName>
</protein>
<accession>A0A4Y7RR30</accession>
<keyword evidence="4 6" id="KW-1133">Transmembrane helix</keyword>
<dbReference type="AlphaFoldDB" id="A0A4Y7RR30"/>
<feature type="transmembrane region" description="Helical" evidence="6">
    <location>
        <begin position="73"/>
        <end position="91"/>
    </location>
</feature>
<dbReference type="Proteomes" id="UP000297597">
    <property type="component" value="Unassembled WGS sequence"/>
</dbReference>
<organism evidence="7 8">
    <name type="scientific">Pelotomaculum propionicicum</name>
    <dbReference type="NCBI Taxonomy" id="258475"/>
    <lineage>
        <taxon>Bacteria</taxon>
        <taxon>Bacillati</taxon>
        <taxon>Bacillota</taxon>
        <taxon>Clostridia</taxon>
        <taxon>Eubacteriales</taxon>
        <taxon>Desulfotomaculaceae</taxon>
        <taxon>Pelotomaculum</taxon>
    </lineage>
</organism>
<feature type="transmembrane region" description="Helical" evidence="6">
    <location>
        <begin position="133"/>
        <end position="152"/>
    </location>
</feature>
<dbReference type="GO" id="GO:0006865">
    <property type="term" value="P:amino acid transport"/>
    <property type="evidence" value="ECO:0007669"/>
    <property type="project" value="InterPro"/>
</dbReference>
<dbReference type="InterPro" id="IPR001123">
    <property type="entry name" value="LeuE-type"/>
</dbReference>
<evidence type="ECO:0000256" key="3">
    <source>
        <dbReference type="ARBA" id="ARBA00022692"/>
    </source>
</evidence>
<dbReference type="OrthoDB" id="9784202at2"/>
<feature type="transmembrane region" description="Helical" evidence="6">
    <location>
        <begin position="210"/>
        <end position="230"/>
    </location>
</feature>
<evidence type="ECO:0000256" key="6">
    <source>
        <dbReference type="SAM" id="Phobius"/>
    </source>
</evidence>
<evidence type="ECO:0000256" key="5">
    <source>
        <dbReference type="ARBA" id="ARBA00023136"/>
    </source>
</evidence>
<evidence type="ECO:0000313" key="7">
    <source>
        <dbReference type="EMBL" id="TEB11323.1"/>
    </source>
</evidence>
<dbReference type="PANTHER" id="PTHR38825">
    <property type="entry name" value="LYSINE EXPORTER PROTEIN (LYSE/YGGA)"/>
    <property type="match status" value="1"/>
</dbReference>
<name>A0A4Y7RR30_9FIRM</name>
<keyword evidence="5 6" id="KW-0472">Membrane</keyword>
<evidence type="ECO:0008006" key="9">
    <source>
        <dbReference type="Google" id="ProtNLM"/>
    </source>
</evidence>
<comment type="subcellular location">
    <subcellularLocation>
        <location evidence="1">Cell membrane</location>
        <topology evidence="1">Multi-pass membrane protein</topology>
    </subcellularLocation>
</comment>
<sequence>MEVIAIFTSAFVVAFSGAMMPGPLLTVTINESARRGFLAGPLLILGHATLEFALILALAAGLSAFLTKTSVSHTIAVLGGAFLIYMGWGIARDAYTGKVSLKAVSQVRQGDGSPVSQDNAAVKHVSQASGLNSLYPVLAGILFSVSNPYWLLWWATIGLGYITLSMQKGVLGLSLFFSGHILADLVWYSLVSAAVAGGIKFLSDKIYRGILAACGIFLLVLGGGFIYYGIFT</sequence>
<keyword evidence="8" id="KW-1185">Reference proteome</keyword>
<dbReference type="GO" id="GO:0005886">
    <property type="term" value="C:plasma membrane"/>
    <property type="evidence" value="ECO:0007669"/>
    <property type="project" value="UniProtKB-SubCell"/>
</dbReference>
<dbReference type="Pfam" id="PF01810">
    <property type="entry name" value="LysE"/>
    <property type="match status" value="1"/>
</dbReference>
<proteinExistence type="predicted"/>
<evidence type="ECO:0000256" key="1">
    <source>
        <dbReference type="ARBA" id="ARBA00004651"/>
    </source>
</evidence>
<dbReference type="EMBL" id="QFFZ01000015">
    <property type="protein sequence ID" value="TEB11323.1"/>
    <property type="molecule type" value="Genomic_DNA"/>
</dbReference>
<keyword evidence="3 6" id="KW-0812">Transmembrane</keyword>
<evidence type="ECO:0000313" key="8">
    <source>
        <dbReference type="Proteomes" id="UP000297597"/>
    </source>
</evidence>
<comment type="caution">
    <text evidence="7">The sequence shown here is derived from an EMBL/GenBank/DDBJ whole genome shotgun (WGS) entry which is preliminary data.</text>
</comment>
<gene>
    <name evidence="7" type="ORF">Pmgp_01686</name>
</gene>
<evidence type="ECO:0000256" key="4">
    <source>
        <dbReference type="ARBA" id="ARBA00022989"/>
    </source>
</evidence>
<dbReference type="PANTHER" id="PTHR38825:SF1">
    <property type="entry name" value="TRANSPORTER, LYSE FAMILY"/>
    <property type="match status" value="1"/>
</dbReference>
<feature type="transmembrane region" description="Helical" evidence="6">
    <location>
        <begin position="42"/>
        <end position="66"/>
    </location>
</feature>
<dbReference type="RefSeq" id="WP_134213553.1">
    <property type="nucleotide sequence ID" value="NZ_QFFZ01000015.1"/>
</dbReference>
<evidence type="ECO:0000256" key="2">
    <source>
        <dbReference type="ARBA" id="ARBA00022475"/>
    </source>
</evidence>